<comment type="cofactor">
    <cofactor evidence="2">
        <name>Zn(2+)</name>
        <dbReference type="ChEBI" id="CHEBI:29105"/>
    </cofactor>
</comment>
<feature type="domain" description="tRNase Z endonuclease" evidence="27">
    <location>
        <begin position="88"/>
        <end position="147"/>
    </location>
</feature>
<dbReference type="FunCoup" id="A0A2I4AKD8">
    <property type="interactions" value="1590"/>
</dbReference>
<keyword evidence="10" id="KW-0540">Nuclease</keyword>
<evidence type="ECO:0000256" key="3">
    <source>
        <dbReference type="ARBA" id="ARBA00004123"/>
    </source>
</evidence>
<evidence type="ECO:0000256" key="4">
    <source>
        <dbReference type="ARBA" id="ARBA00004436"/>
    </source>
</evidence>
<dbReference type="AlphaFoldDB" id="A0A2I4AKD8"/>
<dbReference type="EC" id="3.1.26.11" evidence="6"/>
<dbReference type="InterPro" id="IPR027794">
    <property type="entry name" value="tRNase_Z_dom"/>
</dbReference>
<evidence type="ECO:0000256" key="12">
    <source>
        <dbReference type="ARBA" id="ARBA00022759"/>
    </source>
</evidence>
<evidence type="ECO:0000259" key="27">
    <source>
        <dbReference type="Pfam" id="PF13691"/>
    </source>
</evidence>
<evidence type="ECO:0000256" key="16">
    <source>
        <dbReference type="ARBA" id="ARBA00023128"/>
    </source>
</evidence>
<dbReference type="OrthoDB" id="527344at2759"/>
<evidence type="ECO:0000313" key="29">
    <source>
        <dbReference type="RefSeq" id="XP_013855942.1"/>
    </source>
</evidence>
<keyword evidence="28" id="KW-1185">Reference proteome</keyword>
<dbReference type="GO" id="GO:0042781">
    <property type="term" value="F:3'-tRNA processing endoribonuclease activity"/>
    <property type="evidence" value="ECO:0007669"/>
    <property type="project" value="UniProtKB-EC"/>
</dbReference>
<dbReference type="RefSeq" id="XP_013855942.1">
    <property type="nucleotide sequence ID" value="XM_014000488.1"/>
</dbReference>
<dbReference type="PANTHER" id="PTHR12553:SF49">
    <property type="entry name" value="ZINC PHOSPHODIESTERASE ELAC PROTEIN 2"/>
    <property type="match status" value="1"/>
</dbReference>
<keyword evidence="9" id="KW-0819">tRNA processing</keyword>
<comment type="catalytic activity">
    <reaction evidence="1">
        <text>Endonucleolytic cleavage of RNA, removing extra 3' nucleotides from tRNA precursor, generating 3' termini of tRNAs. A 3'-hydroxy group is left at the tRNA terminus and a 5'-phosphoryl group is left at the trailer molecule.</text>
        <dbReference type="EC" id="3.1.26.11"/>
    </reaction>
</comment>
<keyword evidence="18" id="KW-1135">Mitochondrion nucleoid</keyword>
<dbReference type="Gene3D" id="3.60.15.10">
    <property type="entry name" value="Ribonuclease Z/Hydroxyacylglutathione hydrolase-like"/>
    <property type="match status" value="2"/>
</dbReference>
<evidence type="ECO:0000256" key="8">
    <source>
        <dbReference type="ARBA" id="ARBA00022553"/>
    </source>
</evidence>
<dbReference type="GO" id="GO:0046872">
    <property type="term" value="F:metal ion binding"/>
    <property type="evidence" value="ECO:0007669"/>
    <property type="project" value="UniProtKB-KW"/>
</dbReference>
<evidence type="ECO:0000256" key="21">
    <source>
        <dbReference type="ARBA" id="ARBA00032104"/>
    </source>
</evidence>
<sequence>MNSLHVRLCSLLLVKGRAAAATVPRRCDYYCPLRRAVFQFVRSMTTAGDPAWRQPPGPKQAVKLRHLKNQEKRRMQQERTSPAIVYVQVIGAGSRDTSPSVFVYSDYNRYLFNCGEGTQRLVQEHKLKISHFDHIFLTRLSSENVGGLPGMLLTLRDLGVPECFLFGPPQLKNYLHAINSFIECTETMKLSVQPYTEEMFEDGTMTVHQVPLFAKSRGNRGESSRSGQSSPKRENFQNKSGGQDPESCIVFSSTRWTFSQLRSRMGSFLPAQAKELGLPVGKAAIRPLIHVLKNGESIVYEGKEIRPEQVCSPSVPGPVFIVIECPSEEFVEAVCTNQQLRRHQAEGTEDSAVLVVHMTPECVLQTKQYKAWMERFPSTTQHLILNEHVSVVHNIGSHKMQTQLNMIHPDIFPHLKICKSKESLTDLRVSNVRAECLLKFQFRPVLEWQREAVPSCNTQDFIKTAAEVPDFLENVKKCREICSAQAAEPSDSAGNYPELVFLGTGSAVPMKTRNVSGTLVNISSTQSLLLDCGEGTFGQLCRQYGDDVDQVLSKISTIFISHMHTDHHMGMLRLLYQRQRALSSLGKPFSPVFLLAPHQIMTWLSQYHNHCEDILSHVRLISNTNLLVSDMEIQPKTSSIRTMLEINELQKFQTCYVDHCSNAFACSFVHQSGWKLAFSGDAMPSDKLVDIGRNATCLIHEATLEDGMEEEALKKRHSTTSQAIAIGMKMNADFIMLNHFSQRYPKIPILSEDLPNRVGVSFDHMKLRFADFKTLPKLIPALKSLFAEELVKMEERMEERMEKAEQKSRRWEPKQAGPSEAERGGKREPDKVVAPGEDAKRLKLS</sequence>
<dbReference type="STRING" id="52670.A0A2I4AKD8"/>
<dbReference type="CTD" id="60528"/>
<gene>
    <name evidence="29" type="primary">elac2</name>
</gene>
<reference evidence="29" key="1">
    <citation type="submission" date="2025-08" db="UniProtKB">
        <authorList>
            <consortium name="RefSeq"/>
        </authorList>
    </citation>
    <scope>IDENTIFICATION</scope>
</reference>
<evidence type="ECO:0000256" key="19">
    <source>
        <dbReference type="ARBA" id="ARBA00030689"/>
    </source>
</evidence>
<evidence type="ECO:0000256" key="22">
    <source>
        <dbReference type="ARBA" id="ARBA00032616"/>
    </source>
</evidence>
<comment type="subcellular location">
    <subcellularLocation>
        <location evidence="4">Mitochondrion matrix</location>
        <location evidence="4">Mitochondrion nucleoid</location>
    </subcellularLocation>
    <subcellularLocation>
        <location evidence="3">Nucleus</location>
    </subcellularLocation>
</comment>
<evidence type="ECO:0000256" key="26">
    <source>
        <dbReference type="SAM" id="SignalP"/>
    </source>
</evidence>
<evidence type="ECO:0000256" key="5">
    <source>
        <dbReference type="ARBA" id="ARBA00007823"/>
    </source>
</evidence>
<dbReference type="InParanoid" id="A0A2I4AKD8"/>
<evidence type="ECO:0000313" key="28">
    <source>
        <dbReference type="Proteomes" id="UP000192220"/>
    </source>
</evidence>
<evidence type="ECO:0000256" key="6">
    <source>
        <dbReference type="ARBA" id="ARBA00012477"/>
    </source>
</evidence>
<feature type="region of interest" description="Disordered" evidence="25">
    <location>
        <begin position="796"/>
        <end position="845"/>
    </location>
</feature>
<dbReference type="SUPFAM" id="SSF56281">
    <property type="entry name" value="Metallo-hydrolase/oxidoreductase"/>
    <property type="match status" value="2"/>
</dbReference>
<feature type="compositionally biased region" description="Basic and acidic residues" evidence="25">
    <location>
        <begin position="796"/>
        <end position="813"/>
    </location>
</feature>
<dbReference type="CDD" id="cd07718">
    <property type="entry name" value="RNaseZ_ELAC1_ELAC2-C-term-like_MBL-fold"/>
    <property type="match status" value="1"/>
</dbReference>
<keyword evidence="16" id="KW-0496">Mitochondrion</keyword>
<evidence type="ECO:0000256" key="9">
    <source>
        <dbReference type="ARBA" id="ARBA00022694"/>
    </source>
</evidence>
<evidence type="ECO:0000256" key="2">
    <source>
        <dbReference type="ARBA" id="ARBA00001947"/>
    </source>
</evidence>
<evidence type="ECO:0000256" key="20">
    <source>
        <dbReference type="ARBA" id="ARBA00030729"/>
    </source>
</evidence>
<feature type="region of interest" description="Disordered" evidence="25">
    <location>
        <begin position="214"/>
        <end position="247"/>
    </location>
</feature>
<dbReference type="GO" id="GO:0005634">
    <property type="term" value="C:nucleus"/>
    <property type="evidence" value="ECO:0007669"/>
    <property type="project" value="UniProtKB-SubCell"/>
</dbReference>
<keyword evidence="11" id="KW-0479">Metal-binding</keyword>
<evidence type="ECO:0000256" key="25">
    <source>
        <dbReference type="SAM" id="MobiDB-lite"/>
    </source>
</evidence>
<dbReference type="FunFam" id="3.60.15.10:FF:000014">
    <property type="entry name" value="Zinc phosphodiesterase ELAC protein 2"/>
    <property type="match status" value="1"/>
</dbReference>
<dbReference type="InterPro" id="IPR036866">
    <property type="entry name" value="RibonucZ/Hydroxyglut_hydro"/>
</dbReference>
<evidence type="ECO:0000256" key="7">
    <source>
        <dbReference type="ARBA" id="ARBA00013357"/>
    </source>
</evidence>
<dbReference type="GO" id="GO:0042645">
    <property type="term" value="C:mitochondrial nucleoid"/>
    <property type="evidence" value="ECO:0007669"/>
    <property type="project" value="UniProtKB-SubCell"/>
</dbReference>
<keyword evidence="13" id="KW-0378">Hydrolase</keyword>
<dbReference type="GO" id="GO:1990180">
    <property type="term" value="P:mitochondrial tRNA 3'-end processing"/>
    <property type="evidence" value="ECO:0007669"/>
    <property type="project" value="TreeGrafter"/>
</dbReference>
<comment type="subunit">
    <text evidence="24">Homodimer. Interacts with PTCD1.</text>
</comment>
<evidence type="ECO:0000256" key="24">
    <source>
        <dbReference type="ARBA" id="ARBA00047136"/>
    </source>
</evidence>
<dbReference type="KEGG" id="alim:106511744"/>
<name>A0A2I4AKD8_AUSLI</name>
<evidence type="ECO:0000256" key="14">
    <source>
        <dbReference type="ARBA" id="ARBA00022833"/>
    </source>
</evidence>
<dbReference type="Pfam" id="PF13691">
    <property type="entry name" value="Lactamase_B_4"/>
    <property type="match status" value="1"/>
</dbReference>
<evidence type="ECO:0000256" key="15">
    <source>
        <dbReference type="ARBA" id="ARBA00022946"/>
    </source>
</evidence>
<keyword evidence="17" id="KW-0539">Nucleus</keyword>
<evidence type="ECO:0000256" key="11">
    <source>
        <dbReference type="ARBA" id="ARBA00022723"/>
    </source>
</evidence>
<keyword evidence="26" id="KW-0732">Signal</keyword>
<comment type="function">
    <text evidence="23">Zinc phosphodiesterase, which displays mitochondrial tRNA 3'-processing endonuclease activity. Involved in tRNA maturation, by removing a 3'-trailer from precursor tRNA. Associates with mitochondrial DNA complexes at the nucleoids to initiate RNA processing and ribosome assembly.</text>
</comment>
<organism evidence="28 29">
    <name type="scientific">Austrofundulus limnaeus</name>
    <name type="common">Annual killifish</name>
    <dbReference type="NCBI Taxonomy" id="52670"/>
    <lineage>
        <taxon>Eukaryota</taxon>
        <taxon>Metazoa</taxon>
        <taxon>Chordata</taxon>
        <taxon>Craniata</taxon>
        <taxon>Vertebrata</taxon>
        <taxon>Euteleostomi</taxon>
        <taxon>Actinopterygii</taxon>
        <taxon>Neopterygii</taxon>
        <taxon>Teleostei</taxon>
        <taxon>Neoteleostei</taxon>
        <taxon>Acanthomorphata</taxon>
        <taxon>Ovalentaria</taxon>
        <taxon>Atherinomorphae</taxon>
        <taxon>Cyprinodontiformes</taxon>
        <taxon>Rivulidae</taxon>
        <taxon>Austrofundulus</taxon>
    </lineage>
</organism>
<dbReference type="InterPro" id="IPR047151">
    <property type="entry name" value="RNZ2-like"/>
</dbReference>
<keyword evidence="15" id="KW-0809">Transit peptide</keyword>
<protein>
    <recommendedName>
        <fullName evidence="7">Zinc phosphodiesterase ELAC protein 2</fullName>
        <ecNumber evidence="6">3.1.26.11</ecNumber>
    </recommendedName>
    <alternativeName>
        <fullName evidence="22">ElaC homolog protein 2</fullName>
    </alternativeName>
    <alternativeName>
        <fullName evidence="20">Ribonuclease Z 2</fullName>
    </alternativeName>
    <alternativeName>
        <fullName evidence="21">tRNA 3 endonuclease 2</fullName>
    </alternativeName>
    <alternativeName>
        <fullName evidence="19">tRNase Z 2</fullName>
    </alternativeName>
</protein>
<evidence type="ECO:0000256" key="17">
    <source>
        <dbReference type="ARBA" id="ARBA00023242"/>
    </source>
</evidence>
<accession>A0A2I4AKD8</accession>
<dbReference type="PANTHER" id="PTHR12553">
    <property type="entry name" value="ZINC PHOSPHODIESTERASE ELAC PROTEIN 2"/>
    <property type="match status" value="1"/>
</dbReference>
<keyword evidence="14" id="KW-0862">Zinc</keyword>
<dbReference type="Pfam" id="PF23023">
    <property type="entry name" value="Anti-Pycsar_Apyc1"/>
    <property type="match status" value="1"/>
</dbReference>
<feature type="signal peptide" evidence="26">
    <location>
        <begin position="1"/>
        <end position="20"/>
    </location>
</feature>
<evidence type="ECO:0000256" key="10">
    <source>
        <dbReference type="ARBA" id="ARBA00022722"/>
    </source>
</evidence>
<evidence type="ECO:0000256" key="1">
    <source>
        <dbReference type="ARBA" id="ARBA00000402"/>
    </source>
</evidence>
<evidence type="ECO:0000256" key="13">
    <source>
        <dbReference type="ARBA" id="ARBA00022801"/>
    </source>
</evidence>
<evidence type="ECO:0000256" key="18">
    <source>
        <dbReference type="ARBA" id="ARBA00023271"/>
    </source>
</evidence>
<keyword evidence="8" id="KW-0597">Phosphoprotein</keyword>
<feature type="compositionally biased region" description="Basic and acidic residues" evidence="25">
    <location>
        <begin position="820"/>
        <end position="845"/>
    </location>
</feature>
<proteinExistence type="inferred from homology"/>
<keyword evidence="12" id="KW-0255">Endonuclease</keyword>
<comment type="similarity">
    <text evidence="5">Belongs to the RNase Z family.</text>
</comment>
<dbReference type="Proteomes" id="UP000192220">
    <property type="component" value="Unplaced"/>
</dbReference>
<feature type="chain" id="PRO_5014186778" description="Zinc phosphodiesterase ELAC protein 2" evidence="26">
    <location>
        <begin position="21"/>
        <end position="845"/>
    </location>
</feature>
<evidence type="ECO:0000256" key="23">
    <source>
        <dbReference type="ARBA" id="ARBA00046098"/>
    </source>
</evidence>